<keyword evidence="5" id="KW-1185">Reference proteome</keyword>
<dbReference type="Proteomes" id="UP001336835">
    <property type="component" value="Unassembled WGS sequence"/>
</dbReference>
<dbReference type="Pfam" id="PF09822">
    <property type="entry name" value="ABC_transp_aux"/>
    <property type="match status" value="1"/>
</dbReference>
<name>A0ABU7I694_9SPHI</name>
<feature type="transmembrane region" description="Helical" evidence="1">
    <location>
        <begin position="535"/>
        <end position="555"/>
    </location>
</feature>
<dbReference type="InterPro" id="IPR019863">
    <property type="entry name" value="Motility-assoc_ABC-rel_GldG"/>
</dbReference>
<keyword evidence="1" id="KW-1133">Transmembrane helix</keyword>
<accession>A0ABU7I694</accession>
<dbReference type="InterPro" id="IPR055396">
    <property type="entry name" value="DUF7088"/>
</dbReference>
<dbReference type="InterPro" id="IPR019196">
    <property type="entry name" value="ABC_transp_unknown"/>
</dbReference>
<evidence type="ECO:0000259" key="3">
    <source>
        <dbReference type="Pfam" id="PF23357"/>
    </source>
</evidence>
<dbReference type="EMBL" id="JAZDQT010000001">
    <property type="protein sequence ID" value="MEE1944995.1"/>
    <property type="molecule type" value="Genomic_DNA"/>
</dbReference>
<sequence>MVKKNNKYVGAIVFVLALVLLNVLAQQFYTRFDFTKEKRYTLTQKTKDNLAKTDHDIVITVFLDGEIPAAFKRLRNATKDLLNDYKAYSKANIKIVFEDPLKGLPVGEQDTVINSLARIGIKPMAVNIKNDAGLTQKIIFPMALVEYNGKQTPINLLQKTGGAASDYEENITSSVQNLEYQFTSAIKRLRSGSNPRIGFTEGHGEPSNLYLYDAITSLSQQHYVGRVDLKLITKEGLDSLKVLIIAKPQTPLSEMEKYKINYFVMKGGRLVWAIDQVGAELDSLQRRGQEMTFNRQLNIDDMLFEYGARINYNLIADVNCASIPIATGAPGQQAQIDLAPWVFYPVLLPDTSSSLTRNIDGIRSQFASTVDTIGVPNVSKRVVLYTSPYNKVFETPRMLSLQMLNEQPKQEEYTSSPKAVGVLLEGQFKSVFLNRPIPAGITENYNVPAQSVPTKMMVIGDGDVFENQVSSNDGSPFPLGFDRYTQQNYGNKALLLNIADYFTDDNNLIALRNKEIKVRLLDKAKLRTEKTKWQLINAVAPILLLICFAIFQHYYRKHKYAK</sequence>
<dbReference type="RefSeq" id="WP_330107349.1">
    <property type="nucleotide sequence ID" value="NZ_JAZDQT010000001.1"/>
</dbReference>
<evidence type="ECO:0000313" key="5">
    <source>
        <dbReference type="Proteomes" id="UP001336835"/>
    </source>
</evidence>
<keyword evidence="1" id="KW-0812">Transmembrane</keyword>
<gene>
    <name evidence="4" type="primary">gldG</name>
    <name evidence="4" type="ORF">VRU48_07750</name>
</gene>
<comment type="caution">
    <text evidence="4">The sequence shown here is derived from an EMBL/GenBank/DDBJ whole genome shotgun (WGS) entry which is preliminary data.</text>
</comment>
<evidence type="ECO:0000259" key="2">
    <source>
        <dbReference type="Pfam" id="PF09822"/>
    </source>
</evidence>
<proteinExistence type="predicted"/>
<feature type="domain" description="DUF7088" evidence="3">
    <location>
        <begin position="36"/>
        <end position="145"/>
    </location>
</feature>
<organism evidence="4 5">
    <name type="scientific">Pedobacter albus</name>
    <dbReference type="NCBI Taxonomy" id="3113905"/>
    <lineage>
        <taxon>Bacteria</taxon>
        <taxon>Pseudomonadati</taxon>
        <taxon>Bacteroidota</taxon>
        <taxon>Sphingobacteriia</taxon>
        <taxon>Sphingobacteriales</taxon>
        <taxon>Sphingobacteriaceae</taxon>
        <taxon>Pedobacter</taxon>
    </lineage>
</organism>
<evidence type="ECO:0000313" key="4">
    <source>
        <dbReference type="EMBL" id="MEE1944995.1"/>
    </source>
</evidence>
<keyword evidence="1" id="KW-0472">Membrane</keyword>
<protein>
    <submittedName>
        <fullName evidence="4">Gliding motility-associated ABC transporter substrate-binding protein GldG</fullName>
    </submittedName>
</protein>
<feature type="domain" description="ABC-type uncharacterised transport system" evidence="2">
    <location>
        <begin position="195"/>
        <end position="497"/>
    </location>
</feature>
<dbReference type="NCBIfam" id="TIGR03521">
    <property type="entry name" value="GldG"/>
    <property type="match status" value="1"/>
</dbReference>
<dbReference type="Pfam" id="PF23357">
    <property type="entry name" value="DUF7088"/>
    <property type="match status" value="1"/>
</dbReference>
<reference evidence="4 5" key="1">
    <citation type="submission" date="2024-01" db="EMBL/GenBank/DDBJ databases">
        <title>Pedobacter sp. nov., isolated from fresh soil.</title>
        <authorList>
            <person name="Le N.T.T."/>
        </authorList>
    </citation>
    <scope>NUCLEOTIDE SEQUENCE [LARGE SCALE GENOMIC DNA]</scope>
    <source>
        <strain evidence="4 5">KR3-3</strain>
    </source>
</reference>
<evidence type="ECO:0000256" key="1">
    <source>
        <dbReference type="SAM" id="Phobius"/>
    </source>
</evidence>